<name>A0ABT5I0D1_VOGIN</name>
<dbReference type="Pfam" id="PF01149">
    <property type="entry name" value="Fapy_DNA_glyco"/>
    <property type="match status" value="1"/>
</dbReference>
<dbReference type="Gene3D" id="3.20.190.10">
    <property type="entry name" value="MutM-like, N-terminal"/>
    <property type="match status" value="1"/>
</dbReference>
<keyword evidence="12 15" id="KW-0511">Multifunctional enzyme</keyword>
<keyword evidence="4 15" id="KW-0479">Metal-binding</keyword>
<dbReference type="NCBIfam" id="TIGR00577">
    <property type="entry name" value="fpg"/>
    <property type="match status" value="1"/>
</dbReference>
<feature type="active site" description="Proton donor; for delta-elimination activity" evidence="15">
    <location>
        <position position="260"/>
    </location>
</feature>
<evidence type="ECO:0000256" key="9">
    <source>
        <dbReference type="ARBA" id="ARBA00023125"/>
    </source>
</evidence>
<comment type="function">
    <text evidence="15">Involved in base excision repair of DNA damaged by oxidation or by mutagenic agents. Acts as DNA glycosylase that recognizes and removes damaged bases. Has a preference for oxidized purines, such as 7,8-dihydro-8-oxoguanine (8-oxoG). Has AP (apurinic/apyrimidinic) lyase activity and introduces nicks in the DNA strand. Cleaves the DNA backbone by beta-delta elimination to generate a single-strand break at the site of the removed base with both 3'- and 5'-phosphates.</text>
</comment>
<evidence type="ECO:0000256" key="11">
    <source>
        <dbReference type="ARBA" id="ARBA00023239"/>
    </source>
</evidence>
<dbReference type="EC" id="4.2.99.18" evidence="15"/>
<keyword evidence="11 15" id="KW-0456">Lyase</keyword>
<dbReference type="InterPro" id="IPR035937">
    <property type="entry name" value="FPG_N"/>
</dbReference>
<accession>A0ABT5I0D1</accession>
<feature type="active site" description="Proton donor; for beta-elimination activity" evidence="15">
    <location>
        <position position="58"/>
    </location>
</feature>
<evidence type="ECO:0000256" key="4">
    <source>
        <dbReference type="ARBA" id="ARBA00022723"/>
    </source>
</evidence>
<feature type="domain" description="FPG-type" evidence="16">
    <location>
        <begin position="236"/>
        <end position="270"/>
    </location>
</feature>
<dbReference type="GO" id="GO:0140078">
    <property type="term" value="F:class I DNA-(apurinic or apyrimidinic site) endonuclease activity"/>
    <property type="evidence" value="ECO:0007669"/>
    <property type="project" value="UniProtKB-EC"/>
</dbReference>
<dbReference type="SUPFAM" id="SSF46946">
    <property type="entry name" value="S13-like H2TH domain"/>
    <property type="match status" value="1"/>
</dbReference>
<dbReference type="HAMAP" id="MF_00103">
    <property type="entry name" value="Fapy_DNA_glycosyl"/>
    <property type="match status" value="1"/>
</dbReference>
<gene>
    <name evidence="15 18" type="primary">mutM</name>
    <name evidence="15" type="synonym">fpg</name>
    <name evidence="18" type="ORF">PQU93_02375</name>
</gene>
<sequence length="271" mass="29669">MPELPEVETTCRGIAPLLLHATIRGVTVREARLRWPVPPDLAANLAGRRVLGIGRRAKYLLVDFEHGTLILHLGMSGSLRFVAPGTPPEKHDHVDIDLGQTVLRYRDPRRFGAILWQQGPVEAHPLLAQLGPEPLSYAFDGAVLQRAIQRRGSAIKLVIMDNHVVVGVGNIYANEALFHAGIHPARAANGLSGEECARLAAEIKTVLARAIDAGGSTLRDFVDAKGKPGYFQQSYMVYGRRDLPCHVCGSLIRELRQGQRSSCFCPHCQPC</sequence>
<comment type="caution">
    <text evidence="18">The sequence shown here is derived from an EMBL/GenBank/DDBJ whole genome shotgun (WGS) entry which is preliminary data.</text>
</comment>
<evidence type="ECO:0000256" key="10">
    <source>
        <dbReference type="ARBA" id="ARBA00023204"/>
    </source>
</evidence>
<dbReference type="EMBL" id="JAQQKY010000001">
    <property type="protein sequence ID" value="MDC7689634.1"/>
    <property type="molecule type" value="Genomic_DNA"/>
</dbReference>
<evidence type="ECO:0000256" key="1">
    <source>
        <dbReference type="ARBA" id="ARBA00001668"/>
    </source>
</evidence>
<keyword evidence="6 15" id="KW-0863">Zinc-finger</keyword>
<organism evidence="18 19">
    <name type="scientific">Vogesella indigofera</name>
    <name type="common">Pseudomonas indigofera</name>
    <dbReference type="NCBI Taxonomy" id="45465"/>
    <lineage>
        <taxon>Bacteria</taxon>
        <taxon>Pseudomonadati</taxon>
        <taxon>Pseudomonadota</taxon>
        <taxon>Betaproteobacteria</taxon>
        <taxon>Neisseriales</taxon>
        <taxon>Chromobacteriaceae</taxon>
        <taxon>Vogesella</taxon>
    </lineage>
</organism>
<keyword evidence="7 15" id="KW-0378">Hydrolase</keyword>
<dbReference type="InterPro" id="IPR015886">
    <property type="entry name" value="H2TH_FPG"/>
</dbReference>
<evidence type="ECO:0000313" key="18">
    <source>
        <dbReference type="EMBL" id="MDC7689634.1"/>
    </source>
</evidence>
<comment type="catalytic activity">
    <reaction evidence="1 15">
        <text>Hydrolysis of DNA containing ring-opened 7-methylguanine residues, releasing 2,6-diamino-4-hydroxy-5-(N-methyl)formamidopyrimidine.</text>
        <dbReference type="EC" id="3.2.2.23"/>
    </reaction>
</comment>
<comment type="similarity">
    <text evidence="2 15">Belongs to the FPG family.</text>
</comment>
<keyword evidence="19" id="KW-1185">Reference proteome</keyword>
<dbReference type="Pfam" id="PF06827">
    <property type="entry name" value="zf-FPG_IleRS"/>
    <property type="match status" value="1"/>
</dbReference>
<evidence type="ECO:0000256" key="12">
    <source>
        <dbReference type="ARBA" id="ARBA00023268"/>
    </source>
</evidence>
<keyword evidence="13 15" id="KW-0326">Glycosidase</keyword>
<proteinExistence type="inferred from homology"/>
<dbReference type="RefSeq" id="WP_272802201.1">
    <property type="nucleotide sequence ID" value="NZ_JAQQKY010000001.1"/>
</dbReference>
<comment type="cofactor">
    <cofactor evidence="15">
        <name>Zn(2+)</name>
        <dbReference type="ChEBI" id="CHEBI:29105"/>
    </cofactor>
    <text evidence="15">Binds 1 zinc ion per subunit.</text>
</comment>
<evidence type="ECO:0000256" key="13">
    <source>
        <dbReference type="ARBA" id="ARBA00023295"/>
    </source>
</evidence>
<protein>
    <recommendedName>
        <fullName evidence="15">Formamidopyrimidine-DNA glycosylase</fullName>
        <shortName evidence="15">Fapy-DNA glycosylase</shortName>
        <ecNumber evidence="15">3.2.2.23</ecNumber>
    </recommendedName>
    <alternativeName>
        <fullName evidence="15">DNA-(apurinic or apyrimidinic site) lyase MutM</fullName>
        <shortName evidence="15">AP lyase MutM</shortName>
        <ecNumber evidence="15">4.2.99.18</ecNumber>
    </alternativeName>
</protein>
<dbReference type="Gene3D" id="1.10.8.50">
    <property type="match status" value="1"/>
</dbReference>
<feature type="active site" description="Schiff-base intermediate with DNA" evidence="15">
    <location>
        <position position="2"/>
    </location>
</feature>
<keyword evidence="9 15" id="KW-0238">DNA-binding</keyword>
<evidence type="ECO:0000256" key="5">
    <source>
        <dbReference type="ARBA" id="ARBA00022763"/>
    </source>
</evidence>
<dbReference type="InterPro" id="IPR010979">
    <property type="entry name" value="Ribosomal_uS13-like_H2TH"/>
</dbReference>
<feature type="binding site" evidence="15">
    <location>
        <position position="151"/>
    </location>
    <ligand>
        <name>DNA</name>
        <dbReference type="ChEBI" id="CHEBI:16991"/>
    </ligand>
</feature>
<dbReference type="CDD" id="cd08966">
    <property type="entry name" value="EcFpg-like_N"/>
    <property type="match status" value="1"/>
</dbReference>
<evidence type="ECO:0000313" key="19">
    <source>
        <dbReference type="Proteomes" id="UP001221566"/>
    </source>
</evidence>
<dbReference type="InterPro" id="IPR000214">
    <property type="entry name" value="Znf_DNA_glyclase/AP_lyase"/>
</dbReference>
<dbReference type="SMART" id="SM01232">
    <property type="entry name" value="H2TH"/>
    <property type="match status" value="1"/>
</dbReference>
<evidence type="ECO:0000256" key="6">
    <source>
        <dbReference type="ARBA" id="ARBA00022771"/>
    </source>
</evidence>
<evidence type="ECO:0000256" key="7">
    <source>
        <dbReference type="ARBA" id="ARBA00022801"/>
    </source>
</evidence>
<comment type="subunit">
    <text evidence="3 15">Monomer.</text>
</comment>
<dbReference type="PROSITE" id="PS01242">
    <property type="entry name" value="ZF_FPG_1"/>
    <property type="match status" value="1"/>
</dbReference>
<evidence type="ECO:0000259" key="17">
    <source>
        <dbReference type="PROSITE" id="PS51068"/>
    </source>
</evidence>
<dbReference type="InterPro" id="IPR010663">
    <property type="entry name" value="Znf_FPG/IleRS"/>
</dbReference>
<dbReference type="Pfam" id="PF06831">
    <property type="entry name" value="H2TH"/>
    <property type="match status" value="1"/>
</dbReference>
<reference evidence="18 19" key="1">
    <citation type="submission" date="2023-01" db="EMBL/GenBank/DDBJ databases">
        <title>Novel species of the genus Vogesella isolated from rivers.</title>
        <authorList>
            <person name="Lu H."/>
        </authorList>
    </citation>
    <scope>NUCLEOTIDE SEQUENCE [LARGE SCALE GENOMIC DNA]</scope>
    <source>
        <strain evidence="18 19">SH7W</strain>
    </source>
</reference>
<dbReference type="InterPro" id="IPR020629">
    <property type="entry name" value="FPG_Glyclase"/>
</dbReference>
<dbReference type="EC" id="3.2.2.23" evidence="15"/>
<dbReference type="SUPFAM" id="SSF81624">
    <property type="entry name" value="N-terminal domain of MutM-like DNA repair proteins"/>
    <property type="match status" value="1"/>
</dbReference>
<evidence type="ECO:0000256" key="3">
    <source>
        <dbReference type="ARBA" id="ARBA00011245"/>
    </source>
</evidence>
<evidence type="ECO:0000256" key="2">
    <source>
        <dbReference type="ARBA" id="ARBA00009409"/>
    </source>
</evidence>
<dbReference type="PANTHER" id="PTHR22993">
    <property type="entry name" value="FORMAMIDOPYRIMIDINE-DNA GLYCOSYLASE"/>
    <property type="match status" value="1"/>
</dbReference>
<evidence type="ECO:0000256" key="14">
    <source>
        <dbReference type="ARBA" id="ARBA00044632"/>
    </source>
</evidence>
<dbReference type="SMART" id="SM00898">
    <property type="entry name" value="Fapy_DNA_glyco"/>
    <property type="match status" value="1"/>
</dbReference>
<dbReference type="GO" id="GO:0008534">
    <property type="term" value="F:oxidized purine nucleobase lesion DNA N-glycosylase activity"/>
    <property type="evidence" value="ECO:0007669"/>
    <property type="project" value="UniProtKB-EC"/>
</dbReference>
<keyword evidence="8 15" id="KW-0862">Zinc</keyword>
<dbReference type="PROSITE" id="PS51068">
    <property type="entry name" value="FPG_CAT"/>
    <property type="match status" value="1"/>
</dbReference>
<feature type="binding site" evidence="15">
    <location>
        <position position="109"/>
    </location>
    <ligand>
        <name>DNA</name>
        <dbReference type="ChEBI" id="CHEBI:16991"/>
    </ligand>
</feature>
<feature type="domain" description="Formamidopyrimidine-DNA glycosylase catalytic" evidence="17">
    <location>
        <begin position="2"/>
        <end position="112"/>
    </location>
</feature>
<evidence type="ECO:0000256" key="8">
    <source>
        <dbReference type="ARBA" id="ARBA00022833"/>
    </source>
</evidence>
<dbReference type="InterPro" id="IPR012319">
    <property type="entry name" value="FPG_cat"/>
</dbReference>
<keyword evidence="10 15" id="KW-0234">DNA repair</keyword>
<keyword evidence="5 15" id="KW-0227">DNA damage</keyword>
<evidence type="ECO:0000256" key="15">
    <source>
        <dbReference type="HAMAP-Rule" id="MF_00103"/>
    </source>
</evidence>
<comment type="catalytic activity">
    <reaction evidence="14 15">
        <text>2'-deoxyribonucleotide-(2'-deoxyribose 5'-phosphate)-2'-deoxyribonucleotide-DNA = a 3'-end 2'-deoxyribonucleotide-(2,3-dehydro-2,3-deoxyribose 5'-phosphate)-DNA + a 5'-end 5'-phospho-2'-deoxyribonucleoside-DNA + H(+)</text>
        <dbReference type="Rhea" id="RHEA:66592"/>
        <dbReference type="Rhea" id="RHEA-COMP:13180"/>
        <dbReference type="Rhea" id="RHEA-COMP:16897"/>
        <dbReference type="Rhea" id="RHEA-COMP:17067"/>
        <dbReference type="ChEBI" id="CHEBI:15378"/>
        <dbReference type="ChEBI" id="CHEBI:136412"/>
        <dbReference type="ChEBI" id="CHEBI:157695"/>
        <dbReference type="ChEBI" id="CHEBI:167181"/>
        <dbReference type="EC" id="4.2.99.18"/>
    </reaction>
</comment>
<feature type="binding site" evidence="15">
    <location>
        <position position="91"/>
    </location>
    <ligand>
        <name>DNA</name>
        <dbReference type="ChEBI" id="CHEBI:16991"/>
    </ligand>
</feature>
<evidence type="ECO:0000259" key="16">
    <source>
        <dbReference type="PROSITE" id="PS51066"/>
    </source>
</evidence>
<dbReference type="PROSITE" id="PS51066">
    <property type="entry name" value="ZF_FPG_2"/>
    <property type="match status" value="1"/>
</dbReference>
<feature type="active site" description="Proton donor" evidence="15">
    <location>
        <position position="3"/>
    </location>
</feature>
<dbReference type="PANTHER" id="PTHR22993:SF9">
    <property type="entry name" value="FORMAMIDOPYRIMIDINE-DNA GLYCOSYLASE"/>
    <property type="match status" value="1"/>
</dbReference>
<dbReference type="Proteomes" id="UP001221566">
    <property type="component" value="Unassembled WGS sequence"/>
</dbReference>
<dbReference type="SUPFAM" id="SSF57716">
    <property type="entry name" value="Glucocorticoid receptor-like (DNA-binding domain)"/>
    <property type="match status" value="1"/>
</dbReference>
<dbReference type="InterPro" id="IPR015887">
    <property type="entry name" value="DNA_glyclase_Znf_dom_DNA_BS"/>
</dbReference>
<dbReference type="NCBIfam" id="NF002211">
    <property type="entry name" value="PRK01103.1"/>
    <property type="match status" value="1"/>
</dbReference>